<evidence type="ECO:0000256" key="1">
    <source>
        <dbReference type="ARBA" id="ARBA00006068"/>
    </source>
</evidence>
<reference evidence="5 6" key="1">
    <citation type="submission" date="2020-07" db="EMBL/GenBank/DDBJ databases">
        <title>Sequencing the genomes of 1000 actinobacteria strains.</title>
        <authorList>
            <person name="Klenk H.-P."/>
        </authorList>
    </citation>
    <scope>NUCLEOTIDE SEQUENCE [LARGE SCALE GENOMIC DNA]</scope>
    <source>
        <strain evidence="5 6">DSM 24723</strain>
    </source>
</reference>
<feature type="transmembrane region" description="Helical" evidence="3">
    <location>
        <begin position="128"/>
        <end position="146"/>
    </location>
</feature>
<evidence type="ECO:0000313" key="5">
    <source>
        <dbReference type="EMBL" id="NYG36243.1"/>
    </source>
</evidence>
<evidence type="ECO:0000256" key="2">
    <source>
        <dbReference type="SAM" id="MobiDB-lite"/>
    </source>
</evidence>
<feature type="domain" description="Cell envelope-related transcriptional attenuator" evidence="4">
    <location>
        <begin position="204"/>
        <end position="386"/>
    </location>
</feature>
<evidence type="ECO:0000256" key="3">
    <source>
        <dbReference type="SAM" id="Phobius"/>
    </source>
</evidence>
<sequence length="522" mass="55211">MSSNADTGASEDAPAGPRGIAARRRARASRRFYLLTAASTLVPGLGLTRTRLQQGFIILAIFGVTLLALLIYGLTQGFAQSAIGVGVSRRALLWLIPAVLALAALWIYGIVCTARDNLPEGTSGAPKVAMITFAALACVLVLAPAAQSARYAVIQRSVLDTVFPSLAPDGATTPGDGDDPWAGTERVNVMLVGSDAGKDRTGIRPDSLMVASIDTQTGDTVLFGIPRNLQNVQFSGALKEQYPDGFNCGDACLMEHVWTLGEKHAARFPDDPNPGLTATKDAASTLLGLDIDYSAVVNLAGFQALVDAMGGVEIDVQERVCVGCSINSAGQVVFAQGEERYIEPGKQTLNGYYALWYSRSRAQAQDGDFSRMRRQRCMVGALVNQVNPMNMLARYPDLADVLKDNVSTDIPQEQLPAWAELVLRIQDTGSMQSLPLTNQNIDTLDPDYDKIHAMVDDAIAPEEPSSSSSSASPEGDGEEQAPSSSSTEAPTSTAPTSEAPATEPSSSSSSSEDQLSDLSATC</sequence>
<keyword evidence="3" id="KW-0472">Membrane</keyword>
<dbReference type="Gene3D" id="3.40.630.190">
    <property type="entry name" value="LCP protein"/>
    <property type="match status" value="1"/>
</dbReference>
<keyword evidence="3" id="KW-1133">Transmembrane helix</keyword>
<evidence type="ECO:0000313" key="6">
    <source>
        <dbReference type="Proteomes" id="UP000592181"/>
    </source>
</evidence>
<dbReference type="AlphaFoldDB" id="A0A852X655"/>
<organism evidence="5 6">
    <name type="scientific">Janibacter alkaliphilus</name>
    <dbReference type="NCBI Taxonomy" id="1069963"/>
    <lineage>
        <taxon>Bacteria</taxon>
        <taxon>Bacillati</taxon>
        <taxon>Actinomycetota</taxon>
        <taxon>Actinomycetes</taxon>
        <taxon>Micrococcales</taxon>
        <taxon>Intrasporangiaceae</taxon>
        <taxon>Janibacter</taxon>
    </lineage>
</organism>
<dbReference type="PANTHER" id="PTHR33392">
    <property type="entry name" value="POLYISOPRENYL-TEICHOIC ACID--PEPTIDOGLYCAN TEICHOIC ACID TRANSFERASE TAGU"/>
    <property type="match status" value="1"/>
</dbReference>
<keyword evidence="6" id="KW-1185">Reference proteome</keyword>
<proteinExistence type="inferred from homology"/>
<dbReference type="RefSeq" id="WP_179461786.1">
    <property type="nucleotide sequence ID" value="NZ_JACBZX010000001.1"/>
</dbReference>
<dbReference type="InterPro" id="IPR004474">
    <property type="entry name" value="LytR_CpsA_psr"/>
</dbReference>
<feature type="compositionally biased region" description="Low complexity" evidence="2">
    <location>
        <begin position="461"/>
        <end position="474"/>
    </location>
</feature>
<gene>
    <name evidence="5" type="ORF">BJY28_000712</name>
</gene>
<feature type="transmembrane region" description="Helical" evidence="3">
    <location>
        <begin position="32"/>
        <end position="50"/>
    </location>
</feature>
<dbReference type="Pfam" id="PF03816">
    <property type="entry name" value="LytR_cpsA_psr"/>
    <property type="match status" value="1"/>
</dbReference>
<accession>A0A852X655</accession>
<feature type="region of interest" description="Disordered" evidence="2">
    <location>
        <begin position="459"/>
        <end position="522"/>
    </location>
</feature>
<dbReference type="NCBIfam" id="TIGR00350">
    <property type="entry name" value="lytR_cpsA_psr"/>
    <property type="match status" value="1"/>
</dbReference>
<comment type="caution">
    <text evidence="5">The sequence shown here is derived from an EMBL/GenBank/DDBJ whole genome shotgun (WGS) entry which is preliminary data.</text>
</comment>
<feature type="compositionally biased region" description="Low complexity" evidence="2">
    <location>
        <begin position="481"/>
        <end position="512"/>
    </location>
</feature>
<evidence type="ECO:0000259" key="4">
    <source>
        <dbReference type="Pfam" id="PF03816"/>
    </source>
</evidence>
<name>A0A852X655_9MICO</name>
<dbReference type="PANTHER" id="PTHR33392:SF6">
    <property type="entry name" value="POLYISOPRENYL-TEICHOIC ACID--PEPTIDOGLYCAN TEICHOIC ACID TRANSFERASE TAGU"/>
    <property type="match status" value="1"/>
</dbReference>
<dbReference type="InterPro" id="IPR050922">
    <property type="entry name" value="LytR/CpsA/Psr_CW_biosynth"/>
</dbReference>
<dbReference type="Proteomes" id="UP000592181">
    <property type="component" value="Unassembled WGS sequence"/>
</dbReference>
<feature type="transmembrane region" description="Helical" evidence="3">
    <location>
        <begin position="91"/>
        <end position="108"/>
    </location>
</feature>
<keyword evidence="3" id="KW-0812">Transmembrane</keyword>
<protein>
    <submittedName>
        <fullName evidence="5">LCP family protein required for cell wall assembly</fullName>
    </submittedName>
</protein>
<dbReference type="EMBL" id="JACBZX010000001">
    <property type="protein sequence ID" value="NYG36243.1"/>
    <property type="molecule type" value="Genomic_DNA"/>
</dbReference>
<feature type="transmembrane region" description="Helical" evidence="3">
    <location>
        <begin position="56"/>
        <end position="79"/>
    </location>
</feature>
<comment type="similarity">
    <text evidence="1">Belongs to the LytR/CpsA/Psr (LCP) family.</text>
</comment>